<dbReference type="AlphaFoldDB" id="W6TUZ9"/>
<keyword evidence="2" id="KW-1185">Reference proteome</keyword>
<sequence>MYTYDIKVGLVAHKEFMLSRSQKILVSIFLFGIVGISFCLREQDAALSVEETEQYIPDIHQNVLDNLSALPESSKESGHIISCKDIILKTPPVPNDPDVNLIYLNTYTWCMMQAILKTFLEAHKDSPANIEGKKEILDALSALSFFLPALLLSYYHAIPSFSAGLRDKLTQEQTEIQRNFPEIFNAQRSF</sequence>
<gene>
    <name evidence="1" type="ORF">P618_200198</name>
</gene>
<proteinExistence type="predicted"/>
<evidence type="ECO:0000313" key="1">
    <source>
        <dbReference type="EMBL" id="ETZ07597.1"/>
    </source>
</evidence>
<reference evidence="1 2" key="1">
    <citation type="journal article" date="2014" name="FEMS Microbiol. Lett.">
        <title>Draft genome sequences of three Holospora species (Holospora obtusa, Holospora undulata, and Holospora elegans), endonuclear symbiotic bacteria of the ciliate Paramecium caudatum.</title>
        <authorList>
            <person name="Dohra H."/>
            <person name="Tanaka K."/>
            <person name="Suzuki T."/>
            <person name="Fujishima M."/>
            <person name="Suzuki H."/>
        </authorList>
    </citation>
    <scope>NUCLEOTIDE SEQUENCE [LARGE SCALE GENOMIC DNA]</scope>
    <source>
        <strain evidence="1 2">F1</strain>
    </source>
</reference>
<dbReference type="OrthoDB" id="8480312at2"/>
<organism evidence="1 2">
    <name type="scientific">Holospora obtusa F1</name>
    <dbReference type="NCBI Taxonomy" id="1399147"/>
    <lineage>
        <taxon>Bacteria</taxon>
        <taxon>Pseudomonadati</taxon>
        <taxon>Pseudomonadota</taxon>
        <taxon>Alphaproteobacteria</taxon>
        <taxon>Holosporales</taxon>
        <taxon>Holosporaceae</taxon>
        <taxon>Holospora</taxon>
    </lineage>
</organism>
<dbReference type="EMBL" id="AWTR02000025">
    <property type="protein sequence ID" value="ETZ07597.1"/>
    <property type="molecule type" value="Genomic_DNA"/>
</dbReference>
<accession>W6TUZ9</accession>
<dbReference type="Proteomes" id="UP000019112">
    <property type="component" value="Unassembled WGS sequence"/>
</dbReference>
<protein>
    <submittedName>
        <fullName evidence="1">Uncharacterized protein</fullName>
    </submittedName>
</protein>
<evidence type="ECO:0000313" key="2">
    <source>
        <dbReference type="Proteomes" id="UP000019112"/>
    </source>
</evidence>
<comment type="caution">
    <text evidence="1">The sequence shown here is derived from an EMBL/GenBank/DDBJ whole genome shotgun (WGS) entry which is preliminary data.</text>
</comment>
<name>W6TUZ9_HOLOB</name>